<dbReference type="InterPro" id="IPR014729">
    <property type="entry name" value="Rossmann-like_a/b/a_fold"/>
</dbReference>
<dbReference type="Pfam" id="PF00582">
    <property type="entry name" value="Usp"/>
    <property type="match status" value="1"/>
</dbReference>
<dbReference type="Proteomes" id="UP000235015">
    <property type="component" value="Unassembled WGS sequence"/>
</dbReference>
<dbReference type="PANTHER" id="PTHR46268">
    <property type="entry name" value="STRESS RESPONSE PROTEIN NHAX"/>
    <property type="match status" value="1"/>
</dbReference>
<evidence type="ECO:0000256" key="5">
    <source>
        <dbReference type="PIRNR" id="PIRNR006276"/>
    </source>
</evidence>
<comment type="caution">
    <text evidence="7">The sequence shown here is derived from an EMBL/GenBank/DDBJ whole genome shotgun (WGS) entry which is preliminary data.</text>
</comment>
<dbReference type="PANTHER" id="PTHR46268:SF23">
    <property type="entry name" value="UNIVERSAL STRESS PROTEIN A-RELATED"/>
    <property type="match status" value="1"/>
</dbReference>
<comment type="subunit">
    <text evidence="3">Homodimer.</text>
</comment>
<name>A0A2N6CYW6_9GAMM</name>
<reference evidence="7 8" key="1">
    <citation type="submission" date="2017-11" db="EMBL/GenBank/DDBJ databases">
        <title>Genome-resolved metagenomics identifies genetic mobility, metabolic interactions, and unexpected diversity in perchlorate-reducing communities.</title>
        <authorList>
            <person name="Barnum T.P."/>
            <person name="Figueroa I.A."/>
            <person name="Carlstrom C.I."/>
            <person name="Lucas L.N."/>
            <person name="Engelbrektson A.L."/>
            <person name="Coates J.D."/>
        </authorList>
    </citation>
    <scope>NUCLEOTIDE SEQUENCE [LARGE SCALE GENOMIC DNA]</scope>
    <source>
        <strain evidence="7">BM301</strain>
    </source>
</reference>
<comment type="similarity">
    <text evidence="2 5">Belongs to the universal stress protein A family.</text>
</comment>
<proteinExistence type="inferred from homology"/>
<evidence type="ECO:0000256" key="2">
    <source>
        <dbReference type="ARBA" id="ARBA00008791"/>
    </source>
</evidence>
<evidence type="ECO:0000313" key="7">
    <source>
        <dbReference type="EMBL" id="PLX62549.1"/>
    </source>
</evidence>
<dbReference type="PIRSF" id="PIRSF006276">
    <property type="entry name" value="UspA"/>
    <property type="match status" value="1"/>
</dbReference>
<dbReference type="Gene3D" id="3.40.50.620">
    <property type="entry name" value="HUPs"/>
    <property type="match status" value="1"/>
</dbReference>
<evidence type="ECO:0000259" key="6">
    <source>
        <dbReference type="Pfam" id="PF00582"/>
    </source>
</evidence>
<dbReference type="STRING" id="1111735.GCA_000428045_00601"/>
<keyword evidence="4 5" id="KW-0963">Cytoplasm</keyword>
<evidence type="ECO:0000313" key="8">
    <source>
        <dbReference type="Proteomes" id="UP000235015"/>
    </source>
</evidence>
<evidence type="ECO:0000256" key="4">
    <source>
        <dbReference type="ARBA" id="ARBA00022490"/>
    </source>
</evidence>
<organism evidence="7 8">
    <name type="scientific">Sedimenticola selenatireducens</name>
    <dbReference type="NCBI Taxonomy" id="191960"/>
    <lineage>
        <taxon>Bacteria</taxon>
        <taxon>Pseudomonadati</taxon>
        <taxon>Pseudomonadota</taxon>
        <taxon>Gammaproteobacteria</taxon>
        <taxon>Chromatiales</taxon>
        <taxon>Sedimenticolaceae</taxon>
        <taxon>Sedimenticola</taxon>
    </lineage>
</organism>
<dbReference type="InterPro" id="IPR006015">
    <property type="entry name" value="Universal_stress_UspA"/>
</dbReference>
<feature type="domain" description="UspA" evidence="6">
    <location>
        <begin position="4"/>
        <end position="142"/>
    </location>
</feature>
<dbReference type="EMBL" id="PKUN01000004">
    <property type="protein sequence ID" value="PLX62549.1"/>
    <property type="molecule type" value="Genomic_DNA"/>
</dbReference>
<evidence type="ECO:0000256" key="1">
    <source>
        <dbReference type="ARBA" id="ARBA00004496"/>
    </source>
</evidence>
<comment type="subcellular location">
    <subcellularLocation>
        <location evidence="1 5">Cytoplasm</location>
    </subcellularLocation>
</comment>
<dbReference type="SUPFAM" id="SSF52402">
    <property type="entry name" value="Adenine nucleotide alpha hydrolases-like"/>
    <property type="match status" value="1"/>
</dbReference>
<protein>
    <recommendedName>
        <fullName evidence="5">Universal stress protein</fullName>
    </recommendedName>
</protein>
<dbReference type="PRINTS" id="PR01438">
    <property type="entry name" value="UNVRSLSTRESS"/>
</dbReference>
<dbReference type="GO" id="GO:0005737">
    <property type="term" value="C:cytoplasm"/>
    <property type="evidence" value="ECO:0007669"/>
    <property type="project" value="UniProtKB-SubCell"/>
</dbReference>
<dbReference type="RefSeq" id="WP_273438096.1">
    <property type="nucleotide sequence ID" value="NZ_PKUN01000004.1"/>
</dbReference>
<dbReference type="InterPro" id="IPR006016">
    <property type="entry name" value="UspA"/>
</dbReference>
<dbReference type="AlphaFoldDB" id="A0A2N6CYW6"/>
<gene>
    <name evidence="7" type="ORF">C0630_04875</name>
</gene>
<sequence>MSNYQHILVAADFSKEFDSVMAKAMELQKLYNARLTLIHVVEYTGAMYTGEIPLPEDLDLDQRLAKQAETKLQAMIEEHNLTNTGFQVEIGTPKREIVRVAEEQKADLIVLGSHGRHGLQLLLGSTANGVLHQATCDVLAVRVESS</sequence>
<accession>A0A2N6CYW6</accession>
<evidence type="ECO:0000256" key="3">
    <source>
        <dbReference type="ARBA" id="ARBA00011738"/>
    </source>
</evidence>